<evidence type="ECO:0000256" key="1">
    <source>
        <dbReference type="SAM" id="Coils"/>
    </source>
</evidence>
<sequence length="212" mass="23846">MLMRVLIVAPLLLVVHFCMQWAPNKFENASVESPTFAVEELPTKLGEWVGQDVELDPKLFAAIEARSALNRAYQTQSGQHVSVHVALWDEGMPTTPHVPTLCYEMSGWTLEGNPKKVEFSNVSGDAMLMVYNRANTRVAILYWYQVGEAVFFDHDGARSATRGVWNSPTRPPLVKVLLQAPANDLEEAERELIELANEIRNWTIRLKPDSPS</sequence>
<proteinExistence type="predicted"/>
<comment type="caution">
    <text evidence="3">The sequence shown here is derived from an EMBL/GenBank/DDBJ whole genome shotgun (WGS) entry which is preliminary data.</text>
</comment>
<dbReference type="OrthoDB" id="267899at2"/>
<dbReference type="AlphaFoldDB" id="A0A2S8G0V5"/>
<organism evidence="3 4">
    <name type="scientific">Blastopirellula marina</name>
    <dbReference type="NCBI Taxonomy" id="124"/>
    <lineage>
        <taxon>Bacteria</taxon>
        <taxon>Pseudomonadati</taxon>
        <taxon>Planctomycetota</taxon>
        <taxon>Planctomycetia</taxon>
        <taxon>Pirellulales</taxon>
        <taxon>Pirellulaceae</taxon>
        <taxon>Blastopirellula</taxon>
    </lineage>
</organism>
<dbReference type="RefSeq" id="WP_105353204.1">
    <property type="nucleotide sequence ID" value="NZ_PUIB01000011.1"/>
</dbReference>
<name>A0A2S8G0V5_9BACT</name>
<evidence type="ECO:0000259" key="2">
    <source>
        <dbReference type="Pfam" id="PF11984"/>
    </source>
</evidence>
<keyword evidence="1" id="KW-0175">Coiled coil</keyword>
<dbReference type="Pfam" id="PF11984">
    <property type="entry name" value="DUF3485"/>
    <property type="match status" value="1"/>
</dbReference>
<dbReference type="EMBL" id="PUIB01000011">
    <property type="protein sequence ID" value="PQO38078.1"/>
    <property type="molecule type" value="Genomic_DNA"/>
</dbReference>
<accession>A0A2S8G0V5</accession>
<protein>
    <submittedName>
        <fullName evidence="3">EpsI family protein</fullName>
    </submittedName>
</protein>
<reference evidence="3 4" key="1">
    <citation type="submission" date="2018-02" db="EMBL/GenBank/DDBJ databases">
        <title>Comparative genomes isolates from brazilian mangrove.</title>
        <authorList>
            <person name="Araujo J.E."/>
            <person name="Taketani R.G."/>
            <person name="Silva M.C.P."/>
            <person name="Loureco M.V."/>
            <person name="Andreote F.D."/>
        </authorList>
    </citation>
    <scope>NUCLEOTIDE SEQUENCE [LARGE SCALE GENOMIC DNA]</scope>
    <source>
        <strain evidence="3 4">NAP PRIS-MGV</strain>
    </source>
</reference>
<feature type="domain" description="Methanolan biosynthesis EpsI" evidence="2">
    <location>
        <begin position="9"/>
        <end position="151"/>
    </location>
</feature>
<dbReference type="NCBIfam" id="TIGR02914">
    <property type="entry name" value="EpsI_fam"/>
    <property type="match status" value="1"/>
</dbReference>
<gene>
    <name evidence="3" type="primary">epsI</name>
    <name evidence="3" type="ORF">C5Y98_08315</name>
</gene>
<feature type="coiled-coil region" evidence="1">
    <location>
        <begin position="178"/>
        <end position="205"/>
    </location>
</feature>
<dbReference type="Proteomes" id="UP000239388">
    <property type="component" value="Unassembled WGS sequence"/>
</dbReference>
<dbReference type="InterPro" id="IPR014263">
    <property type="entry name" value="Methanolan_biosynth_EpsI"/>
</dbReference>
<evidence type="ECO:0000313" key="3">
    <source>
        <dbReference type="EMBL" id="PQO38078.1"/>
    </source>
</evidence>
<evidence type="ECO:0000313" key="4">
    <source>
        <dbReference type="Proteomes" id="UP000239388"/>
    </source>
</evidence>